<sequence>MKVRISIPGAYMVKDMPEDKAWETFGKLAEMILIISRKDKEEEGGAGLDTNSSDADPQVSVRVPGMEIHETEGDADEAAMDTPESRTGQKYKGFMYIRCPECGKEKSFFTRQETDHYHCDACGARRIFEKPLKELRLECECGTRLRYFTNLEEPLFDINCFRCGSPVTVSWNGKKKMYMTV</sequence>
<protein>
    <submittedName>
        <fullName evidence="1">Uncharacterized protein</fullName>
    </submittedName>
</protein>
<evidence type="ECO:0000313" key="1">
    <source>
        <dbReference type="EMBL" id="MCU6801206.1"/>
    </source>
</evidence>
<comment type="caution">
    <text evidence="1">The sequence shown here is derived from an EMBL/GenBank/DDBJ whole genome shotgun (WGS) entry which is preliminary data.</text>
</comment>
<dbReference type="EMBL" id="JAOQJF010000043">
    <property type="protein sequence ID" value="MCU6801206.1"/>
    <property type="molecule type" value="Genomic_DNA"/>
</dbReference>
<gene>
    <name evidence="1" type="ORF">OCV69_14940</name>
</gene>
<name>A0ABT2V486_9FIRM</name>
<dbReference type="RefSeq" id="WP_158360142.1">
    <property type="nucleotide sequence ID" value="NZ_JAOQJF010000043.1"/>
</dbReference>
<dbReference type="Proteomes" id="UP001652395">
    <property type="component" value="Unassembled WGS sequence"/>
</dbReference>
<organism evidence="1 2">
    <name type="scientific">Alitiscatomonas aceti</name>
    <dbReference type="NCBI Taxonomy" id="2981724"/>
    <lineage>
        <taxon>Bacteria</taxon>
        <taxon>Bacillati</taxon>
        <taxon>Bacillota</taxon>
        <taxon>Clostridia</taxon>
        <taxon>Lachnospirales</taxon>
        <taxon>Lachnospiraceae</taxon>
        <taxon>Alitiscatomonas</taxon>
    </lineage>
</organism>
<keyword evidence="2" id="KW-1185">Reference proteome</keyword>
<accession>A0ABT2V486</accession>
<proteinExistence type="predicted"/>
<evidence type="ECO:0000313" key="2">
    <source>
        <dbReference type="Proteomes" id="UP001652395"/>
    </source>
</evidence>
<reference evidence="1 2" key="1">
    <citation type="journal article" date="2021" name="ISME Commun">
        <title>Automated analysis of genomic sequences facilitates high-throughput and comprehensive description of bacteria.</title>
        <authorList>
            <person name="Hitch T.C.A."/>
        </authorList>
    </citation>
    <scope>NUCLEOTIDE SEQUENCE [LARGE SCALE GENOMIC DNA]</scope>
    <source>
        <strain evidence="2">f_CCE</strain>
    </source>
</reference>